<organism evidence="1 2">
    <name type="scientific">Candidatus Woesebacteria bacterium GW2011_GWA1_39_8</name>
    <dbReference type="NCBI Taxonomy" id="1618552"/>
    <lineage>
        <taxon>Bacteria</taxon>
        <taxon>Candidatus Woeseibacteriota</taxon>
    </lineage>
</organism>
<name>A0A0G0PZT4_9BACT</name>
<evidence type="ECO:0000313" key="1">
    <source>
        <dbReference type="EMBL" id="KKR30601.1"/>
    </source>
</evidence>
<dbReference type="AlphaFoldDB" id="A0A0G0PZT4"/>
<comment type="caution">
    <text evidence="1">The sequence shown here is derived from an EMBL/GenBank/DDBJ whole genome shotgun (WGS) entry which is preliminary data.</text>
</comment>
<proteinExistence type="predicted"/>
<reference evidence="1 2" key="1">
    <citation type="journal article" date="2015" name="Nature">
        <title>rRNA introns, odd ribosomes, and small enigmatic genomes across a large radiation of phyla.</title>
        <authorList>
            <person name="Brown C.T."/>
            <person name="Hug L.A."/>
            <person name="Thomas B.C."/>
            <person name="Sharon I."/>
            <person name="Castelle C.J."/>
            <person name="Singh A."/>
            <person name="Wilkins M.J."/>
            <person name="Williams K.H."/>
            <person name="Banfield J.F."/>
        </authorList>
    </citation>
    <scope>NUCLEOTIDE SEQUENCE [LARGE SCALE GENOMIC DNA]</scope>
</reference>
<dbReference type="EMBL" id="LBXL01000004">
    <property type="protein sequence ID" value="KKR30601.1"/>
    <property type="molecule type" value="Genomic_DNA"/>
</dbReference>
<dbReference type="Proteomes" id="UP000034793">
    <property type="component" value="Unassembled WGS sequence"/>
</dbReference>
<evidence type="ECO:0000313" key="2">
    <source>
        <dbReference type="Proteomes" id="UP000034793"/>
    </source>
</evidence>
<gene>
    <name evidence="1" type="ORF">UT61_C0004G0028</name>
</gene>
<protein>
    <submittedName>
        <fullName evidence="1">Uncharacterized protein</fullName>
    </submittedName>
</protein>
<sequence>MVEIEGPFVSLSSEDLNRLSAEDLEALSRMSSGEVIDSLGAVKSGLPVGTIAELKGIEVKEKDDWGAGGCAI</sequence>
<accession>A0A0G0PZT4</accession>